<dbReference type="SUPFAM" id="SSF89895">
    <property type="entry name" value="FYSH domain"/>
    <property type="match status" value="1"/>
</dbReference>
<accession>A0A075HTZ7</accession>
<proteinExistence type="inferred from homology"/>
<dbReference type="Gene3D" id="3.30.1250.10">
    <property type="entry name" value="Ribosome maturation protein SBDS, N-terminal domain"/>
    <property type="match status" value="1"/>
</dbReference>
<dbReference type="AlphaFoldDB" id="A0A075HTZ7"/>
<protein>
    <submittedName>
        <fullName evidence="4">Ribosome maturation protein (SDO1, SBDS)</fullName>
    </submittedName>
</protein>
<dbReference type="InterPro" id="IPR019783">
    <property type="entry name" value="SDO1/SBDS_N"/>
</dbReference>
<feature type="domain" description="Ribosome maturation protein SDO1/SBDS N-terminal" evidence="2">
    <location>
        <begin position="27"/>
        <end position="114"/>
    </location>
</feature>
<dbReference type="InterPro" id="IPR035647">
    <property type="entry name" value="EFG_III/V"/>
</dbReference>
<feature type="domain" description="Ribosome maturation protein SDO1/SBDS central" evidence="3">
    <location>
        <begin position="122"/>
        <end position="182"/>
    </location>
</feature>
<dbReference type="PANTHER" id="PTHR10927:SF4">
    <property type="entry name" value="RIBOSOME MATURATION PROTEIN SDO1 HOMOLOG"/>
    <property type="match status" value="1"/>
</dbReference>
<organism evidence="4">
    <name type="scientific">uncultured marine group II/III euryarchaeote KM3_85_C06</name>
    <dbReference type="NCBI Taxonomy" id="1456526"/>
    <lineage>
        <taxon>Archaea</taxon>
        <taxon>Methanobacteriati</taxon>
        <taxon>Methanobacteriota</taxon>
        <taxon>environmental samples</taxon>
    </lineage>
</organism>
<sequence length="249" mass="27898">MITAKMLCVSSLLAHLGDTLMVSMDDAIIARFEKGGKRYEVLVDPDLVHQWKDDQSSVELDDLLATDEVWHDVKNGERPTSEKLEGVFGTTELATCVEKIILEGSIQLTTEQRKKMIQEKTRQVIADICMLGIDPQTKLPHPPQRVENALLEARFKADPFKSVEKQVKDAVAMIRELIPISFTTVKLAFKVGGTNYGSVFALVREDVLREDWLPNGDWAFTVEIPAGMKNDYIAKVGKRASDVVVKELK</sequence>
<dbReference type="Gene3D" id="3.30.70.240">
    <property type="match status" value="1"/>
</dbReference>
<dbReference type="Gene3D" id="1.10.10.900">
    <property type="entry name" value="SBDS protein C-terminal domain, subdomain 1"/>
    <property type="match status" value="1"/>
</dbReference>
<dbReference type="NCBIfam" id="TIGR00291">
    <property type="entry name" value="RNA_SBDS"/>
    <property type="match status" value="1"/>
</dbReference>
<evidence type="ECO:0000313" key="4">
    <source>
        <dbReference type="EMBL" id="AIF18980.1"/>
    </source>
</evidence>
<dbReference type="InterPro" id="IPR002140">
    <property type="entry name" value="Sdo1/SBDS"/>
</dbReference>
<dbReference type="Pfam" id="PF01172">
    <property type="entry name" value="SBDS_N"/>
    <property type="match status" value="1"/>
</dbReference>
<gene>
    <name evidence="4" type="primary">SBDS</name>
    <name evidence="4" type="synonym">SDO1</name>
</gene>
<dbReference type="SUPFAM" id="SSF54980">
    <property type="entry name" value="EF-G C-terminal domain-like"/>
    <property type="match status" value="1"/>
</dbReference>
<dbReference type="GO" id="GO:0042256">
    <property type="term" value="P:cytosolic ribosome assembly"/>
    <property type="evidence" value="ECO:0007669"/>
    <property type="project" value="InterPro"/>
</dbReference>
<dbReference type="PANTHER" id="PTHR10927">
    <property type="entry name" value="RIBOSOME MATURATION PROTEIN SBDS"/>
    <property type="match status" value="1"/>
</dbReference>
<dbReference type="InterPro" id="IPR018978">
    <property type="entry name" value="SDO1/SBDS_central"/>
</dbReference>
<evidence type="ECO:0000259" key="3">
    <source>
        <dbReference type="Pfam" id="PF09377"/>
    </source>
</evidence>
<dbReference type="Pfam" id="PF09377">
    <property type="entry name" value="SBDS_domain_II"/>
    <property type="match status" value="1"/>
</dbReference>
<evidence type="ECO:0000256" key="1">
    <source>
        <dbReference type="ARBA" id="ARBA00007433"/>
    </source>
</evidence>
<reference evidence="4" key="1">
    <citation type="journal article" date="2014" name="Genome Biol. Evol.">
        <title>Pangenome evidence for extensive interdomain horizontal transfer affecting lineage core and shell genes in uncultured planktonic thaumarchaeota and euryarchaeota.</title>
        <authorList>
            <person name="Deschamps P."/>
            <person name="Zivanovic Y."/>
            <person name="Moreira D."/>
            <person name="Rodriguez-Valera F."/>
            <person name="Lopez-Garcia P."/>
        </authorList>
    </citation>
    <scope>NUCLEOTIDE SEQUENCE</scope>
</reference>
<dbReference type="EMBL" id="KF901126">
    <property type="protein sequence ID" value="AIF18980.1"/>
    <property type="molecule type" value="Genomic_DNA"/>
</dbReference>
<comment type="similarity">
    <text evidence="1">Belongs to the SDO1/SBDS family.</text>
</comment>
<name>A0A075HTZ7_9EURY</name>
<dbReference type="SUPFAM" id="SSF109728">
    <property type="entry name" value="Hypothetical protein AF0491, middle domain"/>
    <property type="match status" value="1"/>
</dbReference>
<dbReference type="InterPro" id="IPR036786">
    <property type="entry name" value="Ribosome_mat_SBDS_N_sf"/>
</dbReference>
<dbReference type="InterPro" id="IPR039100">
    <property type="entry name" value="Sdo1/SBDS-like"/>
</dbReference>
<evidence type="ECO:0000259" key="2">
    <source>
        <dbReference type="Pfam" id="PF01172"/>
    </source>
</evidence>
<dbReference type="InterPro" id="IPR037188">
    <property type="entry name" value="Sdo1/SBDS_central_sf"/>
</dbReference>